<keyword evidence="3" id="KW-1185">Reference proteome</keyword>
<evidence type="ECO:0000313" key="2">
    <source>
        <dbReference type="EMBL" id="KAJ7333959.1"/>
    </source>
</evidence>
<feature type="compositionally biased region" description="Polar residues" evidence="1">
    <location>
        <begin position="322"/>
        <end position="332"/>
    </location>
</feature>
<evidence type="ECO:0000313" key="3">
    <source>
        <dbReference type="Proteomes" id="UP001218218"/>
    </source>
</evidence>
<feature type="compositionally biased region" description="Polar residues" evidence="1">
    <location>
        <begin position="147"/>
        <end position="158"/>
    </location>
</feature>
<feature type="region of interest" description="Disordered" evidence="1">
    <location>
        <begin position="130"/>
        <end position="176"/>
    </location>
</feature>
<comment type="caution">
    <text evidence="2">The sequence shown here is derived from an EMBL/GenBank/DDBJ whole genome shotgun (WGS) entry which is preliminary data.</text>
</comment>
<dbReference type="AlphaFoldDB" id="A0AAD7ELP1"/>
<proteinExistence type="predicted"/>
<name>A0AAD7ELP1_9AGAR</name>
<sequence>MSALRHTLTLSVHQIRRTGSTGLFDGYLRQFDRHLRQSGLPRFNPRQPTVQARQSGSSAAIIPIRWMPRIRVIPPLASLLRHRRPTTSASYDTVLTTLPSASGRSHVRRWYGASAHWRYGNFSSTDVFGGNGVGGGSQDDGQFDVQASNASFPSISTPSPRPSAPTHNAAPSFGSAHFHTSQDGSMMFPDTFAQSIPYQPHHGGYPLAFGTEPGASSDNLPCAQYGEPLSYTPQLAALEQQLHFFTDDQRATSSTGCSTPYSDSVQLDIFSEEWEPVAAGTLSLSSPGCTSVAPEMDSDDASELSGLPAGSPLKFVPRRSAPRTSDVSGTSPLPNVVDISSIDNLFEDCEWRRSDTIWLDDGIWSEYITFGEGVSLTSGKPVERLEQVHGGIPTELPHLSVPTAFILTAPESARVDGMTMDNLFRSGCPHSFGGSTGKPSGDTSILGLFFPGQDPKAKIRVRRAVPTCSGILACESLDESLIVGERRELDPNAKQKLAQAQLRTRELQGTSRVGQVFTFMSAMERFHCRGVQLDKSGCLGKAVLEKLNAPKRGKHYGIACSERDTPLAEGFEHSSHPLPPHIDEGILCDAVNGRRVIDGEDMDGCCSMTMSLSKNHGGQAHWGMEHSKDGTRFKARMIPIECGAKTTFFVPIPVYDSLSLTCIAYPHVQIPHRHITASGTKCPRRIRDEYRALALEYGPGVTVAKLENSQLAKTKFGGKTPSQYHPGLINTSLKTRLVREARKQSSAHGALTTSEEIASYIARQQASKDPYIHSSISRGGKSIYFGANPRLLSRIHKLRTLDIDTSFKPVDGKLQMFEVNGWLWSHVCVITVLRVWMGSHDRLTFKDVWVEILRLIATLTSHRLRFKNLHSGGTLLGLLSDMEAAPLLGFADAIWDTLTPERQAKIGTPVALLSYILRICHVHFDRGVDSDQLKDLSTVDREKVRSLKDCTSREAFEEWKQDVSVINYPMGRLRAWQRQKEIHLFLLPGLIQALSNIELDDWHLMPANTNIGEGQHRWNNIQTGVSMGVIESMKKYEAVDAATEARLAQGDISGDLRDEHNNAVDRIIILYLIQGQSKSLATETEISATIHTFVLLEEGFNASFAMITNPTGTARIKTEKQLSRS</sequence>
<gene>
    <name evidence="2" type="ORF">DFH08DRAFT_939658</name>
</gene>
<protein>
    <submittedName>
        <fullName evidence="2">Uncharacterized protein</fullName>
    </submittedName>
</protein>
<dbReference type="Proteomes" id="UP001218218">
    <property type="component" value="Unassembled WGS sequence"/>
</dbReference>
<evidence type="ECO:0000256" key="1">
    <source>
        <dbReference type="SAM" id="MobiDB-lite"/>
    </source>
</evidence>
<reference evidence="2" key="1">
    <citation type="submission" date="2023-03" db="EMBL/GenBank/DDBJ databases">
        <title>Massive genome expansion in bonnet fungi (Mycena s.s.) driven by repeated elements and novel gene families across ecological guilds.</title>
        <authorList>
            <consortium name="Lawrence Berkeley National Laboratory"/>
            <person name="Harder C.B."/>
            <person name="Miyauchi S."/>
            <person name="Viragh M."/>
            <person name="Kuo A."/>
            <person name="Thoen E."/>
            <person name="Andreopoulos B."/>
            <person name="Lu D."/>
            <person name="Skrede I."/>
            <person name="Drula E."/>
            <person name="Henrissat B."/>
            <person name="Morin E."/>
            <person name="Kohler A."/>
            <person name="Barry K."/>
            <person name="LaButti K."/>
            <person name="Morin E."/>
            <person name="Salamov A."/>
            <person name="Lipzen A."/>
            <person name="Mereny Z."/>
            <person name="Hegedus B."/>
            <person name="Baldrian P."/>
            <person name="Stursova M."/>
            <person name="Weitz H."/>
            <person name="Taylor A."/>
            <person name="Grigoriev I.V."/>
            <person name="Nagy L.G."/>
            <person name="Martin F."/>
            <person name="Kauserud H."/>
        </authorList>
    </citation>
    <scope>NUCLEOTIDE SEQUENCE</scope>
    <source>
        <strain evidence="2">CBHHK002</strain>
    </source>
</reference>
<dbReference type="EMBL" id="JARIHO010000033">
    <property type="protein sequence ID" value="KAJ7333959.1"/>
    <property type="molecule type" value="Genomic_DNA"/>
</dbReference>
<organism evidence="2 3">
    <name type="scientific">Mycena albidolilacea</name>
    <dbReference type="NCBI Taxonomy" id="1033008"/>
    <lineage>
        <taxon>Eukaryota</taxon>
        <taxon>Fungi</taxon>
        <taxon>Dikarya</taxon>
        <taxon>Basidiomycota</taxon>
        <taxon>Agaricomycotina</taxon>
        <taxon>Agaricomycetes</taxon>
        <taxon>Agaricomycetidae</taxon>
        <taxon>Agaricales</taxon>
        <taxon>Marasmiineae</taxon>
        <taxon>Mycenaceae</taxon>
        <taxon>Mycena</taxon>
    </lineage>
</organism>
<feature type="region of interest" description="Disordered" evidence="1">
    <location>
        <begin position="289"/>
        <end position="332"/>
    </location>
</feature>
<accession>A0AAD7ELP1</accession>